<evidence type="ECO:0000313" key="3">
    <source>
        <dbReference type="EMBL" id="GEL45624.1"/>
    </source>
</evidence>
<gene>
    <name evidence="3" type="ORF">CHO01_07400</name>
    <name evidence="4" type="ORF">HNR08_001175</name>
</gene>
<dbReference type="Proteomes" id="UP000564629">
    <property type="component" value="Unassembled WGS sequence"/>
</dbReference>
<feature type="transmembrane region" description="Helical" evidence="2">
    <location>
        <begin position="44"/>
        <end position="65"/>
    </location>
</feature>
<proteinExistence type="predicted"/>
<dbReference type="AlphaFoldDB" id="A0A511FAM8"/>
<evidence type="ECO:0000313" key="4">
    <source>
        <dbReference type="EMBL" id="MBB5472439.1"/>
    </source>
</evidence>
<comment type="caution">
    <text evidence="3">The sequence shown here is derived from an EMBL/GenBank/DDBJ whole genome shotgun (WGS) entry which is preliminary data.</text>
</comment>
<evidence type="ECO:0000256" key="1">
    <source>
        <dbReference type="SAM" id="MobiDB-lite"/>
    </source>
</evidence>
<reference evidence="3 5" key="1">
    <citation type="submission" date="2019-07" db="EMBL/GenBank/DDBJ databases">
        <title>Whole genome shotgun sequence of Cellulomonas hominis NBRC 16055.</title>
        <authorList>
            <person name="Hosoyama A."/>
            <person name="Uohara A."/>
            <person name="Ohji S."/>
            <person name="Ichikawa N."/>
        </authorList>
    </citation>
    <scope>NUCLEOTIDE SEQUENCE [LARGE SCALE GENOMIC DNA]</scope>
    <source>
        <strain evidence="3 5">NBRC 16055</strain>
    </source>
</reference>
<sequence>MTLDLERALRDAVDGAPDDPRALGGTAGLAALHARVRRRRTARAVARTTVGAGAACVVGLGALAAQRGGTGDPPAAAGPGGPAGTSAPAAAPVEPSDSDLCGAAVAGLAVTSGGVDLSLGLPGVDVDGGELVGRSLGGEVPVWLDVPADAGAEAPTEELVGSSILLVRDEVVVAVADGAAVVVSSDDTTAGMLTEAQRETAGTGTLRACPGTGSEGLAGAVPAAGEYTLRAVARLERAEDGAAHLAVSPPVPVTLLPEEAPIAAGAENLPADFPLDAVPLVGTRVIDAVTAGTGGWKVTVEVHGTDALQRAADALGVPQGSTGSWVRFSGVDPELTLVQEEAVAAAERVAGTRAVGSADRWVRTDLTEWGGTADGISARGRGVGIDVQELPGEDGGTTLVYRVTRG</sequence>
<keyword evidence="5" id="KW-1185">Reference proteome</keyword>
<protein>
    <submittedName>
        <fullName evidence="3">Uncharacterized protein</fullName>
    </submittedName>
</protein>
<evidence type="ECO:0000256" key="2">
    <source>
        <dbReference type="SAM" id="Phobius"/>
    </source>
</evidence>
<keyword evidence="2" id="KW-0472">Membrane</keyword>
<evidence type="ECO:0000313" key="5">
    <source>
        <dbReference type="Proteomes" id="UP000321723"/>
    </source>
</evidence>
<keyword evidence="2" id="KW-0812">Transmembrane</keyword>
<dbReference type="Proteomes" id="UP000321723">
    <property type="component" value="Unassembled WGS sequence"/>
</dbReference>
<dbReference type="EMBL" id="BJVQ01000006">
    <property type="protein sequence ID" value="GEL45624.1"/>
    <property type="molecule type" value="Genomic_DNA"/>
</dbReference>
<organism evidence="3 5">
    <name type="scientific">Cellulomonas hominis</name>
    <dbReference type="NCBI Taxonomy" id="156981"/>
    <lineage>
        <taxon>Bacteria</taxon>
        <taxon>Bacillati</taxon>
        <taxon>Actinomycetota</taxon>
        <taxon>Actinomycetes</taxon>
        <taxon>Micrococcales</taxon>
        <taxon>Cellulomonadaceae</taxon>
        <taxon>Cellulomonas</taxon>
    </lineage>
</organism>
<dbReference type="RefSeq" id="WP_146833772.1">
    <property type="nucleotide sequence ID" value="NZ_BJVQ01000006.1"/>
</dbReference>
<dbReference type="OrthoDB" id="4823259at2"/>
<reference evidence="4 6" key="2">
    <citation type="submission" date="2020-08" db="EMBL/GenBank/DDBJ databases">
        <title>Sequencing the genomes of 1000 actinobacteria strains.</title>
        <authorList>
            <person name="Klenk H.-P."/>
        </authorList>
    </citation>
    <scope>NUCLEOTIDE SEQUENCE [LARGE SCALE GENOMIC DNA]</scope>
    <source>
        <strain evidence="4 6">DSM 9581</strain>
    </source>
</reference>
<feature type="region of interest" description="Disordered" evidence="1">
    <location>
        <begin position="67"/>
        <end position="95"/>
    </location>
</feature>
<accession>A0A511FAM8</accession>
<dbReference type="EMBL" id="JACHDN010000001">
    <property type="protein sequence ID" value="MBB5472439.1"/>
    <property type="molecule type" value="Genomic_DNA"/>
</dbReference>
<evidence type="ECO:0000313" key="6">
    <source>
        <dbReference type="Proteomes" id="UP000564629"/>
    </source>
</evidence>
<name>A0A511FAM8_9CELL</name>
<keyword evidence="2" id="KW-1133">Transmembrane helix</keyword>